<name>A0AA39T2P8_9PEZI</name>
<reference evidence="1" key="1">
    <citation type="submission" date="2023-06" db="EMBL/GenBank/DDBJ databases">
        <title>Genome-scale phylogeny and comparative genomics of the fungal order Sordariales.</title>
        <authorList>
            <consortium name="Lawrence Berkeley National Laboratory"/>
            <person name="Hensen N."/>
            <person name="Bonometti L."/>
            <person name="Westerberg I."/>
            <person name="Brannstrom I.O."/>
            <person name="Guillou S."/>
            <person name="Cros-Aarteil S."/>
            <person name="Calhoun S."/>
            <person name="Haridas S."/>
            <person name="Kuo A."/>
            <person name="Mondo S."/>
            <person name="Pangilinan J."/>
            <person name="Riley R."/>
            <person name="LaButti K."/>
            <person name="Andreopoulos B."/>
            <person name="Lipzen A."/>
            <person name="Chen C."/>
            <person name="Yanf M."/>
            <person name="Daum C."/>
            <person name="Ng V."/>
            <person name="Clum A."/>
            <person name="Steindorff A."/>
            <person name="Ohm R."/>
            <person name="Martin F."/>
            <person name="Silar P."/>
            <person name="Natvig D."/>
            <person name="Lalanne C."/>
            <person name="Gautier V."/>
            <person name="Ament-velasquez S.L."/>
            <person name="Kruys A."/>
            <person name="Hutchinson M.I."/>
            <person name="Powell A.J."/>
            <person name="Barry K."/>
            <person name="Miller A.N."/>
            <person name="Grigoriev I.V."/>
            <person name="Debuchy R."/>
            <person name="Gladieux P."/>
            <person name="Thoren M.H."/>
            <person name="Johannesson H."/>
        </authorList>
    </citation>
    <scope>NUCLEOTIDE SEQUENCE</scope>
    <source>
        <strain evidence="1">SMH3391-2</strain>
    </source>
</reference>
<evidence type="ECO:0000313" key="1">
    <source>
        <dbReference type="EMBL" id="KAK0613156.1"/>
    </source>
</evidence>
<keyword evidence="2" id="KW-1185">Reference proteome</keyword>
<sequence>MMRSSVFASCGQGCRRHELVYAKPRDLKKAIKEEVRWRVRPMPSRDVNIGSDPYIQPRPKVCWVCDELDEREEAAYKVLPLLGRYRPLDPARPDGRWRPRPPRDARYFCASTRAMTSRWCLPGSPSSKRSSLFSAPCSLPPVLCPLFSARSLISSPRLLAEGVIDKPDFFATRTELFFNTKISMPAVRIPWKREFWHKPVFRKTVESVEGPEKSDEPADSGHVR</sequence>
<dbReference type="AlphaFoldDB" id="A0AA39T2P8"/>
<dbReference type="EMBL" id="JAULSR010000008">
    <property type="protein sequence ID" value="KAK0613156.1"/>
    <property type="molecule type" value="Genomic_DNA"/>
</dbReference>
<organism evidence="1 2">
    <name type="scientific">Bombardia bombarda</name>
    <dbReference type="NCBI Taxonomy" id="252184"/>
    <lineage>
        <taxon>Eukaryota</taxon>
        <taxon>Fungi</taxon>
        <taxon>Dikarya</taxon>
        <taxon>Ascomycota</taxon>
        <taxon>Pezizomycotina</taxon>
        <taxon>Sordariomycetes</taxon>
        <taxon>Sordariomycetidae</taxon>
        <taxon>Sordariales</taxon>
        <taxon>Lasiosphaeriaceae</taxon>
        <taxon>Bombardia</taxon>
    </lineage>
</organism>
<proteinExistence type="predicted"/>
<evidence type="ECO:0000313" key="2">
    <source>
        <dbReference type="Proteomes" id="UP001174934"/>
    </source>
</evidence>
<dbReference type="Proteomes" id="UP001174934">
    <property type="component" value="Unassembled WGS sequence"/>
</dbReference>
<comment type="caution">
    <text evidence="1">The sequence shown here is derived from an EMBL/GenBank/DDBJ whole genome shotgun (WGS) entry which is preliminary data.</text>
</comment>
<protein>
    <submittedName>
        <fullName evidence="1">Uncharacterized protein</fullName>
    </submittedName>
</protein>
<gene>
    <name evidence="1" type="ORF">B0T17DRAFT_400710</name>
</gene>
<accession>A0AA39T2P8</accession>